<reference evidence="1 2" key="1">
    <citation type="submission" date="2007-06" db="EMBL/GenBank/DDBJ databases">
        <authorList>
            <person name="Shimkets L."/>
            <person name="Ferriera S."/>
            <person name="Johnson J."/>
            <person name="Kravitz S."/>
            <person name="Beeson K."/>
            <person name="Sutton G."/>
            <person name="Rogers Y.-H."/>
            <person name="Friedman R."/>
            <person name="Frazier M."/>
            <person name="Venter J.C."/>
        </authorList>
    </citation>
    <scope>NUCLEOTIDE SEQUENCE [LARGE SCALE GENOMIC DNA]</scope>
    <source>
        <strain evidence="1 2">SIR-1</strain>
    </source>
</reference>
<dbReference type="STRING" id="391625.PPSIR1_08292"/>
<dbReference type="Pfam" id="PF13424">
    <property type="entry name" value="TPR_12"/>
    <property type="match status" value="1"/>
</dbReference>
<dbReference type="EMBL" id="ABCS01000078">
    <property type="protein sequence ID" value="EDM75899.1"/>
    <property type="molecule type" value="Genomic_DNA"/>
</dbReference>
<dbReference type="Proteomes" id="UP000005801">
    <property type="component" value="Unassembled WGS sequence"/>
</dbReference>
<keyword evidence="2" id="KW-1185">Reference proteome</keyword>
<sequence length="403" mass="42212">MLERAGLTAHVRSQGGDFEGARAVLLEAAEAVVGGPPAPLSGAAFHSQLGLLLWDIGDIDGLERGLSRALRLTEGVHGPDHPATHLARAEFGHVPFARGDYPEALAIYTAAEAALATTLPEDDLDRLGVAGWIAETLDSMSRHAEAIAALESLRSRYAAIYGDAHPLTLERLESLGRSRLRAGDHAGALADFEGALAGLRADPDWDDAAHEAVLLANIGGALMAGEDWAGAEARMLEALERLQAFHTASLDPEAGGEAGEGEDLTMQLVALEANLASIRSAKGDLAGAVEVLDACVARVDAQGVDASHNGIMIRLHLARVLVDSGDPEAAIGRAREALERAERAGSEVLRVRASLRLAGALDGAGRTRDATRALARGRNLAETLPDASEWLEAIAAYEAQRGH</sequence>
<dbReference type="AlphaFoldDB" id="A6GE33"/>
<protein>
    <recommendedName>
        <fullName evidence="3">Tetratricopeptide repeat protein</fullName>
    </recommendedName>
</protein>
<dbReference type="SUPFAM" id="SSF48452">
    <property type="entry name" value="TPR-like"/>
    <property type="match status" value="2"/>
</dbReference>
<evidence type="ECO:0000313" key="1">
    <source>
        <dbReference type="EMBL" id="EDM75899.1"/>
    </source>
</evidence>
<comment type="caution">
    <text evidence="1">The sequence shown here is derived from an EMBL/GenBank/DDBJ whole genome shotgun (WGS) entry which is preliminary data.</text>
</comment>
<dbReference type="InterPro" id="IPR011990">
    <property type="entry name" value="TPR-like_helical_dom_sf"/>
</dbReference>
<evidence type="ECO:0000313" key="2">
    <source>
        <dbReference type="Proteomes" id="UP000005801"/>
    </source>
</evidence>
<accession>A6GE33</accession>
<proteinExistence type="predicted"/>
<organism evidence="1 2">
    <name type="scientific">Plesiocystis pacifica SIR-1</name>
    <dbReference type="NCBI Taxonomy" id="391625"/>
    <lineage>
        <taxon>Bacteria</taxon>
        <taxon>Pseudomonadati</taxon>
        <taxon>Myxococcota</taxon>
        <taxon>Polyangia</taxon>
        <taxon>Nannocystales</taxon>
        <taxon>Nannocystaceae</taxon>
        <taxon>Plesiocystis</taxon>
    </lineage>
</organism>
<name>A6GE33_9BACT</name>
<evidence type="ECO:0008006" key="3">
    <source>
        <dbReference type="Google" id="ProtNLM"/>
    </source>
</evidence>
<gene>
    <name evidence="1" type="ORF">PPSIR1_08292</name>
</gene>
<dbReference type="Gene3D" id="1.25.40.10">
    <property type="entry name" value="Tetratricopeptide repeat domain"/>
    <property type="match status" value="2"/>
</dbReference>
<dbReference type="RefSeq" id="WP_006974973.1">
    <property type="nucleotide sequence ID" value="NZ_ABCS01000078.1"/>
</dbReference>